<dbReference type="Pfam" id="PF14064">
    <property type="entry name" value="HmuY"/>
    <property type="match status" value="1"/>
</dbReference>
<reference evidence="2 3" key="1">
    <citation type="submission" date="2020-06" db="EMBL/GenBank/DDBJ databases">
        <title>Dyadobacter sandarakinus sp. nov., isolated from the soil of the Arctic Yellow River Station.</title>
        <authorList>
            <person name="Zhang Y."/>
            <person name="Peng F."/>
        </authorList>
    </citation>
    <scope>NUCLEOTIDE SEQUENCE [LARGE SCALE GENOMIC DNA]</scope>
    <source>
        <strain evidence="2 3">Q3-56</strain>
    </source>
</reference>
<dbReference type="PROSITE" id="PS51257">
    <property type="entry name" value="PROKAR_LIPOPROTEIN"/>
    <property type="match status" value="1"/>
</dbReference>
<accession>A0ABX7IBS7</accession>
<gene>
    <name evidence="2" type="ORF">HWI92_22255</name>
</gene>
<feature type="signal peptide" evidence="1">
    <location>
        <begin position="1"/>
        <end position="23"/>
    </location>
</feature>
<name>A0ABX7IBS7_9BACT</name>
<protein>
    <submittedName>
        <fullName evidence="2">HmuY family protein</fullName>
    </submittedName>
</protein>
<sequence>MKNLRLQSICILAAFVLMFSACSDDDSDGPAVTPELTIHEVKDLDGSAESRKDSVFFSFSQNKEVSATENWDLKFKSTTISTSGTAQVVALTDGTLFDSYTTAPAAGYTANAIAGSGSWYNYTAETEPQHAILPVPGKIIVVKTKDGKYAKMEMISYYKGNPGTNSETFKDLTRRPAGKTYTFRYAFQADGSTNLK</sequence>
<proteinExistence type="predicted"/>
<dbReference type="RefSeq" id="WP_204659412.1">
    <property type="nucleotide sequence ID" value="NZ_CP056775.1"/>
</dbReference>
<evidence type="ECO:0000256" key="1">
    <source>
        <dbReference type="SAM" id="SignalP"/>
    </source>
</evidence>
<keyword evidence="1" id="KW-0732">Signal</keyword>
<dbReference type="Proteomes" id="UP000612680">
    <property type="component" value="Chromosome"/>
</dbReference>
<dbReference type="CDD" id="cd12105">
    <property type="entry name" value="HmuY"/>
    <property type="match status" value="1"/>
</dbReference>
<dbReference type="EMBL" id="CP056775">
    <property type="protein sequence ID" value="QRR03440.1"/>
    <property type="molecule type" value="Genomic_DNA"/>
</dbReference>
<evidence type="ECO:0000313" key="3">
    <source>
        <dbReference type="Proteomes" id="UP000612680"/>
    </source>
</evidence>
<organism evidence="2 3">
    <name type="scientific">Dyadobacter sandarakinus</name>
    <dbReference type="NCBI Taxonomy" id="2747268"/>
    <lineage>
        <taxon>Bacteria</taxon>
        <taxon>Pseudomonadati</taxon>
        <taxon>Bacteroidota</taxon>
        <taxon>Cytophagia</taxon>
        <taxon>Cytophagales</taxon>
        <taxon>Spirosomataceae</taxon>
        <taxon>Dyadobacter</taxon>
    </lineage>
</organism>
<keyword evidence="3" id="KW-1185">Reference proteome</keyword>
<evidence type="ECO:0000313" key="2">
    <source>
        <dbReference type="EMBL" id="QRR03440.1"/>
    </source>
</evidence>
<dbReference type="InterPro" id="IPR025921">
    <property type="entry name" value="HmuY"/>
</dbReference>
<feature type="chain" id="PRO_5045147815" evidence="1">
    <location>
        <begin position="24"/>
        <end position="196"/>
    </location>
</feature>